<dbReference type="PANTHER" id="PTHR24031">
    <property type="entry name" value="RNA HELICASE"/>
    <property type="match status" value="1"/>
</dbReference>
<dbReference type="Pfam" id="PF00270">
    <property type="entry name" value="DEAD"/>
    <property type="match status" value="1"/>
</dbReference>
<comment type="domain">
    <text evidence="8">The Q motif is unique to and characteristic of the DEAD box family of RNA helicases and controls ATP binding and hydrolysis.</text>
</comment>
<feature type="domain" description="Helicase C-terminal" evidence="11">
    <location>
        <begin position="229"/>
        <end position="402"/>
    </location>
</feature>
<feature type="region of interest" description="Disordered" evidence="9">
    <location>
        <begin position="457"/>
        <end position="484"/>
    </location>
</feature>
<protein>
    <recommendedName>
        <fullName evidence="8">ATP-dependent RNA helicase</fullName>
        <ecNumber evidence="8">3.6.4.13</ecNumber>
    </recommendedName>
</protein>
<evidence type="ECO:0000313" key="13">
    <source>
        <dbReference type="EMBL" id="KAL3390794.1"/>
    </source>
</evidence>
<dbReference type="SMART" id="SM01178">
    <property type="entry name" value="DUF4217"/>
    <property type="match status" value="1"/>
</dbReference>
<evidence type="ECO:0000256" key="8">
    <source>
        <dbReference type="RuleBase" id="RU365068"/>
    </source>
</evidence>
<dbReference type="AlphaFoldDB" id="A0ABD2WCM6"/>
<evidence type="ECO:0000256" key="5">
    <source>
        <dbReference type="ARBA" id="ARBA00022884"/>
    </source>
</evidence>
<evidence type="ECO:0000256" key="2">
    <source>
        <dbReference type="ARBA" id="ARBA00022801"/>
    </source>
</evidence>
<dbReference type="PROSITE" id="PS51192">
    <property type="entry name" value="HELICASE_ATP_BIND_1"/>
    <property type="match status" value="1"/>
</dbReference>
<dbReference type="CDD" id="cd18787">
    <property type="entry name" value="SF2_C_DEAD"/>
    <property type="match status" value="1"/>
</dbReference>
<dbReference type="PROSITE" id="PS00039">
    <property type="entry name" value="DEAD_ATP_HELICASE"/>
    <property type="match status" value="1"/>
</dbReference>
<gene>
    <name evidence="13" type="ORF">TKK_014510</name>
</gene>
<dbReference type="GO" id="GO:0003724">
    <property type="term" value="F:RNA helicase activity"/>
    <property type="evidence" value="ECO:0007669"/>
    <property type="project" value="UniProtKB-EC"/>
</dbReference>
<dbReference type="InterPro" id="IPR014001">
    <property type="entry name" value="Helicase_ATP-bd"/>
</dbReference>
<feature type="compositionally biased region" description="Acidic residues" evidence="9">
    <location>
        <begin position="674"/>
        <end position="683"/>
    </location>
</feature>
<dbReference type="Proteomes" id="UP001627154">
    <property type="component" value="Unassembled WGS sequence"/>
</dbReference>
<keyword evidence="14" id="KW-1185">Reference proteome</keyword>
<comment type="function">
    <text evidence="8">RNA helicase.</text>
</comment>
<dbReference type="EC" id="3.6.4.13" evidence="8"/>
<keyword evidence="4 7" id="KW-0067">ATP-binding</keyword>
<evidence type="ECO:0000256" key="7">
    <source>
        <dbReference type="RuleBase" id="RU000492"/>
    </source>
</evidence>
<dbReference type="InterPro" id="IPR011545">
    <property type="entry name" value="DEAD/DEAH_box_helicase_dom"/>
</dbReference>
<dbReference type="InterPro" id="IPR001650">
    <property type="entry name" value="Helicase_C-like"/>
</dbReference>
<keyword evidence="1 7" id="KW-0547">Nucleotide-binding</keyword>
<dbReference type="GO" id="GO:0016787">
    <property type="term" value="F:hydrolase activity"/>
    <property type="evidence" value="ECO:0007669"/>
    <property type="project" value="UniProtKB-KW"/>
</dbReference>
<sequence length="734" mass="83929">MSTNKSTAPVLFSDLQLSASTLKGLNECNYRELTEIQRRTIGCALQGYDIVAAAKTGSGKTLAFLVPIIEHLYNEKWEKNHGLRALIIAPVRELAQQIYDVIGKVAKYHDVSIGLIIGGKGLGRERKNIDRCNILIGTPGRILQHMDETFIFNCVNTKYVVLDEADRCLDMGFKQQMDSIIENLPAERQTLLFSATQTKSVEDLARLSLKKNAKYISVHEHATYATPDGLQQLYMICNLGDKLSLLWSFIRRHQKHKIVVFFSTCQQVKFVHEAFRQMKPRLTISLLALYGTLHQERRLKIYAEFGRKQHAVMFATDIASRGLDFSNVTWIVQMDCPEDVQTYIHRAGRSARMNKGGESLLVLLPSELKMIEKLQSNNVPIKQSKVNHTELQPIQKQLEAWIGKYPNHKECAQRALKTYVKSVFYMKDKSIFDFKALDTDSFARSLGLSETPRVRALERREKNEAKKKRSKNEDGESSDEDVKKIDINHKNEISTFHDDDDESDDCLTIKRKNVQIDDNEDSELENTCVSKKVVTKAAAAKKTLRKNIVPNKKINFDEEGQEIIDPAKSKVSNLGRGYENEETSGINITVAREILKEEDKVDKLRYQQKIREKHREEKMKRKALKKGQKDEEDNDDADESYDSGEESSESESLNQLISDLPDPDKIYGKKENTSDEESDDDGEDVIHRSKRKLITLDGIKNKRQKLDSSDDEDDNEVQHSLKTDEELAWQLLRG</sequence>
<feature type="compositionally biased region" description="Basic and acidic residues" evidence="9">
    <location>
        <begin position="662"/>
        <end position="673"/>
    </location>
</feature>
<dbReference type="InterPro" id="IPR000629">
    <property type="entry name" value="RNA-helicase_DEAD-box_CS"/>
</dbReference>
<dbReference type="SUPFAM" id="SSF52540">
    <property type="entry name" value="P-loop containing nucleoside triphosphate hydrolases"/>
    <property type="match status" value="2"/>
</dbReference>
<evidence type="ECO:0000256" key="6">
    <source>
        <dbReference type="PROSITE-ProRule" id="PRU00552"/>
    </source>
</evidence>
<evidence type="ECO:0000256" key="4">
    <source>
        <dbReference type="ARBA" id="ARBA00022840"/>
    </source>
</evidence>
<evidence type="ECO:0000259" key="12">
    <source>
        <dbReference type="PROSITE" id="PS51195"/>
    </source>
</evidence>
<proteinExistence type="inferred from homology"/>
<accession>A0ABD2WCM6</accession>
<evidence type="ECO:0000256" key="3">
    <source>
        <dbReference type="ARBA" id="ARBA00022806"/>
    </source>
</evidence>
<dbReference type="GO" id="GO:0010468">
    <property type="term" value="P:regulation of gene expression"/>
    <property type="evidence" value="ECO:0007669"/>
    <property type="project" value="UniProtKB-ARBA"/>
</dbReference>
<dbReference type="EMBL" id="JBJJXI010000116">
    <property type="protein sequence ID" value="KAL3390794.1"/>
    <property type="molecule type" value="Genomic_DNA"/>
</dbReference>
<dbReference type="InterPro" id="IPR025313">
    <property type="entry name" value="SPB4-like_CTE"/>
</dbReference>
<dbReference type="SMART" id="SM00490">
    <property type="entry name" value="HELICc"/>
    <property type="match status" value="1"/>
</dbReference>
<comment type="caution">
    <text evidence="13">The sequence shown here is derived from an EMBL/GenBank/DDBJ whole genome shotgun (WGS) entry which is preliminary data.</text>
</comment>
<name>A0ABD2WCM6_9HYME</name>
<dbReference type="SMART" id="SM00487">
    <property type="entry name" value="DEXDc"/>
    <property type="match status" value="1"/>
</dbReference>
<dbReference type="PROSITE" id="PS51195">
    <property type="entry name" value="Q_MOTIF"/>
    <property type="match status" value="1"/>
</dbReference>
<evidence type="ECO:0000313" key="14">
    <source>
        <dbReference type="Proteomes" id="UP001627154"/>
    </source>
</evidence>
<dbReference type="Pfam" id="PF00271">
    <property type="entry name" value="Helicase_C"/>
    <property type="match status" value="1"/>
</dbReference>
<feature type="short sequence motif" description="Q motif" evidence="6">
    <location>
        <begin position="10"/>
        <end position="38"/>
    </location>
</feature>
<comment type="catalytic activity">
    <reaction evidence="8">
        <text>ATP + H2O = ADP + phosphate + H(+)</text>
        <dbReference type="Rhea" id="RHEA:13065"/>
        <dbReference type="ChEBI" id="CHEBI:15377"/>
        <dbReference type="ChEBI" id="CHEBI:15378"/>
        <dbReference type="ChEBI" id="CHEBI:30616"/>
        <dbReference type="ChEBI" id="CHEBI:43474"/>
        <dbReference type="ChEBI" id="CHEBI:456216"/>
        <dbReference type="EC" id="3.6.4.13"/>
    </reaction>
</comment>
<keyword evidence="3 7" id="KW-0347">Helicase</keyword>
<comment type="similarity">
    <text evidence="7">Belongs to the DEAD box helicase family.</text>
</comment>
<organism evidence="13 14">
    <name type="scientific">Trichogramma kaykai</name>
    <dbReference type="NCBI Taxonomy" id="54128"/>
    <lineage>
        <taxon>Eukaryota</taxon>
        <taxon>Metazoa</taxon>
        <taxon>Ecdysozoa</taxon>
        <taxon>Arthropoda</taxon>
        <taxon>Hexapoda</taxon>
        <taxon>Insecta</taxon>
        <taxon>Pterygota</taxon>
        <taxon>Neoptera</taxon>
        <taxon>Endopterygota</taxon>
        <taxon>Hymenoptera</taxon>
        <taxon>Apocrita</taxon>
        <taxon>Proctotrupomorpha</taxon>
        <taxon>Chalcidoidea</taxon>
        <taxon>Trichogrammatidae</taxon>
        <taxon>Trichogramma</taxon>
    </lineage>
</organism>
<dbReference type="InterPro" id="IPR014014">
    <property type="entry name" value="RNA_helicase_DEAD_Q_motif"/>
</dbReference>
<keyword evidence="5 8" id="KW-0694">RNA-binding</keyword>
<evidence type="ECO:0000256" key="9">
    <source>
        <dbReference type="SAM" id="MobiDB-lite"/>
    </source>
</evidence>
<reference evidence="13 14" key="1">
    <citation type="journal article" date="2024" name="bioRxiv">
        <title>A reference genome for Trichogramma kaykai: A tiny desert-dwelling parasitoid wasp with competing sex-ratio distorters.</title>
        <authorList>
            <person name="Culotta J."/>
            <person name="Lindsey A.R."/>
        </authorList>
    </citation>
    <scope>NUCLEOTIDE SEQUENCE [LARGE SCALE GENOMIC DNA]</scope>
    <source>
        <strain evidence="13 14">KSX58</strain>
    </source>
</reference>
<dbReference type="GO" id="GO:0005524">
    <property type="term" value="F:ATP binding"/>
    <property type="evidence" value="ECO:0007669"/>
    <property type="project" value="UniProtKB-UniRule"/>
</dbReference>
<dbReference type="InterPro" id="IPR027417">
    <property type="entry name" value="P-loop_NTPase"/>
</dbReference>
<dbReference type="Pfam" id="PF13959">
    <property type="entry name" value="CTE_SPB4"/>
    <property type="match status" value="1"/>
</dbReference>
<dbReference type="GO" id="GO:0003723">
    <property type="term" value="F:RNA binding"/>
    <property type="evidence" value="ECO:0007669"/>
    <property type="project" value="UniProtKB-UniRule"/>
</dbReference>
<feature type="domain" description="DEAD-box RNA helicase Q" evidence="12">
    <location>
        <begin position="10"/>
        <end position="38"/>
    </location>
</feature>
<feature type="domain" description="Helicase ATP-binding" evidence="10">
    <location>
        <begin position="41"/>
        <end position="215"/>
    </location>
</feature>
<dbReference type="Gene3D" id="3.40.50.300">
    <property type="entry name" value="P-loop containing nucleotide triphosphate hydrolases"/>
    <property type="match status" value="2"/>
</dbReference>
<feature type="region of interest" description="Disordered" evidence="9">
    <location>
        <begin position="615"/>
        <end position="721"/>
    </location>
</feature>
<evidence type="ECO:0000259" key="11">
    <source>
        <dbReference type="PROSITE" id="PS51194"/>
    </source>
</evidence>
<keyword evidence="2 7" id="KW-0378">Hydrolase</keyword>
<evidence type="ECO:0000259" key="10">
    <source>
        <dbReference type="PROSITE" id="PS51192"/>
    </source>
</evidence>
<dbReference type="PROSITE" id="PS51194">
    <property type="entry name" value="HELICASE_CTER"/>
    <property type="match status" value="1"/>
</dbReference>
<evidence type="ECO:0000256" key="1">
    <source>
        <dbReference type="ARBA" id="ARBA00022741"/>
    </source>
</evidence>
<feature type="compositionally biased region" description="Acidic residues" evidence="9">
    <location>
        <begin position="630"/>
        <end position="649"/>
    </location>
</feature>